<comment type="caution">
    <text evidence="2">The sequence shown here is derived from an EMBL/GenBank/DDBJ whole genome shotgun (WGS) entry which is preliminary data.</text>
</comment>
<feature type="compositionally biased region" description="Polar residues" evidence="1">
    <location>
        <begin position="1"/>
        <end position="11"/>
    </location>
</feature>
<sequence>METGALMTNPTSREERHHPDRCDATRTDVTQRLHRLRSSIVSVYYGYLVWLGSGGVPRAPGWAAEKTIGVEAE</sequence>
<dbReference type="EMBL" id="SRLO01003373">
    <property type="protein sequence ID" value="TNN31544.1"/>
    <property type="molecule type" value="Genomic_DNA"/>
</dbReference>
<name>A0A4Z2ET43_9TELE</name>
<evidence type="ECO:0000256" key="1">
    <source>
        <dbReference type="SAM" id="MobiDB-lite"/>
    </source>
</evidence>
<feature type="compositionally biased region" description="Basic and acidic residues" evidence="1">
    <location>
        <begin position="12"/>
        <end position="25"/>
    </location>
</feature>
<feature type="region of interest" description="Disordered" evidence="1">
    <location>
        <begin position="1"/>
        <end position="25"/>
    </location>
</feature>
<evidence type="ECO:0000313" key="2">
    <source>
        <dbReference type="EMBL" id="TNN31544.1"/>
    </source>
</evidence>
<evidence type="ECO:0000313" key="3">
    <source>
        <dbReference type="Proteomes" id="UP000314294"/>
    </source>
</evidence>
<accession>A0A4Z2ET43</accession>
<proteinExistence type="predicted"/>
<reference evidence="2 3" key="1">
    <citation type="submission" date="2019-03" db="EMBL/GenBank/DDBJ databases">
        <title>First draft genome of Liparis tanakae, snailfish: a comprehensive survey of snailfish specific genes.</title>
        <authorList>
            <person name="Kim W."/>
            <person name="Song I."/>
            <person name="Jeong J.-H."/>
            <person name="Kim D."/>
            <person name="Kim S."/>
            <person name="Ryu S."/>
            <person name="Song J.Y."/>
            <person name="Lee S.K."/>
        </authorList>
    </citation>
    <scope>NUCLEOTIDE SEQUENCE [LARGE SCALE GENOMIC DNA]</scope>
    <source>
        <tissue evidence="2">Muscle</tissue>
    </source>
</reference>
<gene>
    <name evidence="2" type="ORF">EYF80_058304</name>
</gene>
<dbReference type="AlphaFoldDB" id="A0A4Z2ET43"/>
<keyword evidence="3" id="KW-1185">Reference proteome</keyword>
<dbReference type="Proteomes" id="UP000314294">
    <property type="component" value="Unassembled WGS sequence"/>
</dbReference>
<protein>
    <submittedName>
        <fullName evidence="2">Uncharacterized protein</fullName>
    </submittedName>
</protein>
<organism evidence="2 3">
    <name type="scientific">Liparis tanakae</name>
    <name type="common">Tanaka's snailfish</name>
    <dbReference type="NCBI Taxonomy" id="230148"/>
    <lineage>
        <taxon>Eukaryota</taxon>
        <taxon>Metazoa</taxon>
        <taxon>Chordata</taxon>
        <taxon>Craniata</taxon>
        <taxon>Vertebrata</taxon>
        <taxon>Euteleostomi</taxon>
        <taxon>Actinopterygii</taxon>
        <taxon>Neopterygii</taxon>
        <taxon>Teleostei</taxon>
        <taxon>Neoteleostei</taxon>
        <taxon>Acanthomorphata</taxon>
        <taxon>Eupercaria</taxon>
        <taxon>Perciformes</taxon>
        <taxon>Cottioidei</taxon>
        <taxon>Cottales</taxon>
        <taxon>Liparidae</taxon>
        <taxon>Liparis</taxon>
    </lineage>
</organism>